<dbReference type="GO" id="GO:0042626">
    <property type="term" value="F:ATPase-coupled transmembrane transporter activity"/>
    <property type="evidence" value="ECO:0007669"/>
    <property type="project" value="InterPro"/>
</dbReference>
<dbReference type="Pfam" id="PF13379">
    <property type="entry name" value="NMT1_2"/>
    <property type="match status" value="1"/>
</dbReference>
<evidence type="ECO:0000256" key="3">
    <source>
        <dbReference type="ARBA" id="ARBA00010742"/>
    </source>
</evidence>
<proteinExistence type="inferred from homology"/>
<evidence type="ECO:0000256" key="4">
    <source>
        <dbReference type="ARBA" id="ARBA00022448"/>
    </source>
</evidence>
<dbReference type="GO" id="GO:0042597">
    <property type="term" value="C:periplasmic space"/>
    <property type="evidence" value="ECO:0007669"/>
    <property type="project" value="UniProtKB-SubCell"/>
</dbReference>
<evidence type="ECO:0000256" key="1">
    <source>
        <dbReference type="ARBA" id="ARBA00004418"/>
    </source>
</evidence>
<dbReference type="GO" id="GO:0005886">
    <property type="term" value="C:plasma membrane"/>
    <property type="evidence" value="ECO:0007669"/>
    <property type="project" value="UniProtKB-SubCell"/>
</dbReference>
<comment type="similarity">
    <text evidence="9">Belongs to the CmpA/NrtA family.</text>
</comment>
<dbReference type="CDD" id="cd13553">
    <property type="entry name" value="PBP2_NrtA_CpmA_like"/>
    <property type="match status" value="1"/>
</dbReference>
<dbReference type="InterPro" id="IPR010067">
    <property type="entry name" value="ABC_SsuA_sub-bd"/>
</dbReference>
<keyword evidence="8" id="KW-0472">Membrane</keyword>
<dbReference type="Gene3D" id="3.40.190.10">
    <property type="entry name" value="Periplasmic binding protein-like II"/>
    <property type="match status" value="2"/>
</dbReference>
<dbReference type="PROSITE" id="PS51318">
    <property type="entry name" value="TAT"/>
    <property type="match status" value="1"/>
</dbReference>
<reference evidence="11 12" key="1">
    <citation type="submission" date="2016-10" db="EMBL/GenBank/DDBJ databases">
        <authorList>
            <person name="de Groot N.N."/>
        </authorList>
    </citation>
    <scope>NUCLEOTIDE SEQUENCE [LARGE SCALE GENOMIC DNA]</scope>
    <source>
        <strain evidence="11 12">CGMCC 4.6945</strain>
    </source>
</reference>
<keyword evidence="12" id="KW-1185">Reference proteome</keyword>
<evidence type="ECO:0000256" key="6">
    <source>
        <dbReference type="ARBA" id="ARBA00022519"/>
    </source>
</evidence>
<dbReference type="PANTHER" id="PTHR30024:SF47">
    <property type="entry name" value="TAURINE-BINDING PERIPLASMIC PROTEIN"/>
    <property type="match status" value="1"/>
</dbReference>
<protein>
    <submittedName>
        <fullName evidence="11">NitT/TauT family transport system substrate-binding protein</fullName>
    </submittedName>
</protein>
<accession>A0A1I0XR10</accession>
<evidence type="ECO:0000256" key="2">
    <source>
        <dbReference type="ARBA" id="ARBA00004533"/>
    </source>
</evidence>
<feature type="region of interest" description="Disordered" evidence="10">
    <location>
        <begin position="1"/>
        <end position="21"/>
    </location>
</feature>
<dbReference type="STRING" id="988821.SAMN05421867_105192"/>
<evidence type="ECO:0000256" key="8">
    <source>
        <dbReference type="ARBA" id="ARBA00023136"/>
    </source>
</evidence>
<evidence type="ECO:0000256" key="9">
    <source>
        <dbReference type="ARBA" id="ARBA00024031"/>
    </source>
</evidence>
<evidence type="ECO:0000256" key="10">
    <source>
        <dbReference type="SAM" id="MobiDB-lite"/>
    </source>
</evidence>
<evidence type="ECO:0000313" key="11">
    <source>
        <dbReference type="EMBL" id="SFB02730.1"/>
    </source>
</evidence>
<dbReference type="SUPFAM" id="SSF53850">
    <property type="entry name" value="Periplasmic binding protein-like II"/>
    <property type="match status" value="1"/>
</dbReference>
<comment type="similarity">
    <text evidence="3">Belongs to the bacterial solute-binding protein SsuA/TauA family.</text>
</comment>
<dbReference type="AlphaFoldDB" id="A0A1I0XR10"/>
<evidence type="ECO:0000313" key="12">
    <source>
        <dbReference type="Proteomes" id="UP000199012"/>
    </source>
</evidence>
<keyword evidence="4" id="KW-0813">Transport</keyword>
<keyword evidence="5" id="KW-1003">Cell membrane</keyword>
<dbReference type="Proteomes" id="UP000199012">
    <property type="component" value="Unassembled WGS sequence"/>
</dbReference>
<comment type="subcellular location">
    <subcellularLocation>
        <location evidence="2">Cell inner membrane</location>
    </subcellularLocation>
    <subcellularLocation>
        <location evidence="1">Periplasm</location>
    </subcellularLocation>
</comment>
<name>A0A1I0XR10_9CELL</name>
<evidence type="ECO:0000256" key="7">
    <source>
        <dbReference type="ARBA" id="ARBA00022729"/>
    </source>
</evidence>
<dbReference type="RefSeq" id="WP_090031972.1">
    <property type="nucleotide sequence ID" value="NZ_BONM01000025.1"/>
</dbReference>
<dbReference type="EMBL" id="FOKA01000005">
    <property type="protein sequence ID" value="SFB02730.1"/>
    <property type="molecule type" value="Genomic_DNA"/>
</dbReference>
<dbReference type="InterPro" id="IPR044527">
    <property type="entry name" value="NrtA/CpmA_ABC-bd_dom"/>
</dbReference>
<sequence length="379" mass="38303">MTSRQPSPVPGSIPGTLSGPLSGPLSRRTVLAGGLGALAVPLLAACSDDAPAAGATPGTAATLNLAYFANLTHAAALIGVAEGLFTAELGSTELVEQVVNAGPSAVEGLLGGSIDAAYIGPGPTINAHAQSDGQIVRIVAGATSGGASLVVRAGITSAEDLRGLTLASPQLGNTQDVALRNWLAEQGLETSVEGGGDVTIAPLSANADSLTLLQSGEIDGAWMPEPWATRLVLEAGGTTLVDERDLWPEGQFVTTHLVVRTEYLAQYPETVAALLRGHVAAVTRAVDDPAGAREVVNGRLEELTGSALSEETIATAWEHLAVTEDPVAASLQAAMEHAVTAGTLDAEVDLGGLYDLRPLNAELSAQGLEPVSAGGLGEE</sequence>
<gene>
    <name evidence="11" type="ORF">SAMN05421867_105192</name>
</gene>
<dbReference type="OrthoDB" id="506341at2"/>
<dbReference type="PANTHER" id="PTHR30024">
    <property type="entry name" value="ALIPHATIC SULFONATES-BINDING PROTEIN-RELATED"/>
    <property type="match status" value="1"/>
</dbReference>
<evidence type="ECO:0000256" key="5">
    <source>
        <dbReference type="ARBA" id="ARBA00022475"/>
    </source>
</evidence>
<organism evidence="11 12">
    <name type="scientific">Cellulomonas marina</name>
    <dbReference type="NCBI Taxonomy" id="988821"/>
    <lineage>
        <taxon>Bacteria</taxon>
        <taxon>Bacillati</taxon>
        <taxon>Actinomycetota</taxon>
        <taxon>Actinomycetes</taxon>
        <taxon>Micrococcales</taxon>
        <taxon>Cellulomonadaceae</taxon>
        <taxon>Cellulomonas</taxon>
    </lineage>
</organism>
<dbReference type="InterPro" id="IPR006311">
    <property type="entry name" value="TAT_signal"/>
</dbReference>
<keyword evidence="7" id="KW-0732">Signal</keyword>
<keyword evidence="6" id="KW-0997">Cell inner membrane</keyword>
<dbReference type="NCBIfam" id="TIGR01728">
    <property type="entry name" value="SsuA_fam"/>
    <property type="match status" value="1"/>
</dbReference>